<protein>
    <recommendedName>
        <fullName evidence="3">Polymerase nucleotidyl transferase domain-containing protein</fullName>
    </recommendedName>
</protein>
<dbReference type="InterPro" id="IPR043519">
    <property type="entry name" value="NT_sf"/>
</dbReference>
<dbReference type="Gene3D" id="3.30.460.10">
    <property type="entry name" value="Beta Polymerase, domain 2"/>
    <property type="match status" value="1"/>
</dbReference>
<accession>A0A2M6W7F3</accession>
<dbReference type="SUPFAM" id="SSF81301">
    <property type="entry name" value="Nucleotidyltransferase"/>
    <property type="match status" value="1"/>
</dbReference>
<gene>
    <name evidence="1" type="ORF">COU29_00485</name>
</gene>
<dbReference type="Proteomes" id="UP000231426">
    <property type="component" value="Unassembled WGS sequence"/>
</dbReference>
<proteinExistence type="predicted"/>
<organism evidence="1 2">
    <name type="scientific">Candidatus Magasanikbacteria bacterium CG10_big_fil_rev_8_21_14_0_10_36_32</name>
    <dbReference type="NCBI Taxonomy" id="1974646"/>
    <lineage>
        <taxon>Bacteria</taxon>
        <taxon>Candidatus Magasanikiibacteriota</taxon>
    </lineage>
</organism>
<sequence>MSPLEQSIVRTLTYFDLVDYPLTKEELFSYLWRPPFGRYDDFLTALESGSQKWENKWGYYFLSGREHIVENRRVRLLPSEQKLRLARRAAKKIRSVPFLRAIFLCNSVASGTAGESSDIDFFIIADPKRIWLVRFFTNFILKLFGWRTYGQKIRNRICLSFYVDGGHLDISPLRAVPEDIHFIYWLYQMLPLYDPDNYNDKFLKANKWAGDYLPNLKKENLPISDSAFQNSRLGLIWKKIWEKMWSVGYGDLLESQAKGFQLAMMKKNIKSMADMGDNSVVIGDSVIKLHENDTRKEYYEKWKSRIN</sequence>
<dbReference type="EMBL" id="PFBV01000002">
    <property type="protein sequence ID" value="PIT88714.1"/>
    <property type="molecule type" value="Genomic_DNA"/>
</dbReference>
<reference evidence="2" key="1">
    <citation type="submission" date="2017-09" db="EMBL/GenBank/DDBJ databases">
        <title>Depth-based differentiation of microbial function through sediment-hosted aquifers and enrichment of novel symbionts in the deep terrestrial subsurface.</title>
        <authorList>
            <person name="Probst A.J."/>
            <person name="Ladd B."/>
            <person name="Jarett J.K."/>
            <person name="Geller-Mcgrath D.E."/>
            <person name="Sieber C.M.K."/>
            <person name="Emerson J.B."/>
            <person name="Anantharaman K."/>
            <person name="Thomas B.C."/>
            <person name="Malmstrom R."/>
            <person name="Stieglmeier M."/>
            <person name="Klingl A."/>
            <person name="Woyke T."/>
            <person name="Ryan C.M."/>
            <person name="Banfield J.F."/>
        </authorList>
    </citation>
    <scope>NUCLEOTIDE SEQUENCE [LARGE SCALE GENOMIC DNA]</scope>
</reference>
<comment type="caution">
    <text evidence="1">The sequence shown here is derived from an EMBL/GenBank/DDBJ whole genome shotgun (WGS) entry which is preliminary data.</text>
</comment>
<dbReference type="AlphaFoldDB" id="A0A2M6W7F3"/>
<evidence type="ECO:0008006" key="3">
    <source>
        <dbReference type="Google" id="ProtNLM"/>
    </source>
</evidence>
<evidence type="ECO:0000313" key="1">
    <source>
        <dbReference type="EMBL" id="PIT88714.1"/>
    </source>
</evidence>
<evidence type="ECO:0000313" key="2">
    <source>
        <dbReference type="Proteomes" id="UP000231426"/>
    </source>
</evidence>
<name>A0A2M6W7F3_9BACT</name>